<feature type="domain" description="CopC" evidence="4">
    <location>
        <begin position="29"/>
        <end position="118"/>
    </location>
</feature>
<dbReference type="EMBL" id="JASBAO010000001">
    <property type="protein sequence ID" value="MDI2091102.1"/>
    <property type="molecule type" value="Genomic_DNA"/>
</dbReference>
<comment type="caution">
    <text evidence="5">The sequence shown here is derived from an EMBL/GenBank/DDBJ whole genome shotgun (WGS) entry which is preliminary data.</text>
</comment>
<dbReference type="Gene3D" id="2.60.40.1220">
    <property type="match status" value="1"/>
</dbReference>
<evidence type="ECO:0000256" key="3">
    <source>
        <dbReference type="SAM" id="SignalP"/>
    </source>
</evidence>
<sequence>MKIVKKFFLIAALLMGAGIYTNAASALGLTSSLPKINQVVHAGNQQIILKYDNEFNPFRSRILLVDASGMPTLIPATTTMDYKEVKATYPLKARKYKLQWEVWTWKGDKSSGEIPFTVQ</sequence>
<dbReference type="InterPro" id="IPR007348">
    <property type="entry name" value="CopC_dom"/>
</dbReference>
<evidence type="ECO:0000256" key="2">
    <source>
        <dbReference type="ARBA" id="ARBA00023008"/>
    </source>
</evidence>
<proteinExistence type="predicted"/>
<dbReference type="InterPro" id="IPR014755">
    <property type="entry name" value="Cu-Rt/internalin_Ig-like"/>
</dbReference>
<organism evidence="5 6">
    <name type="scientific">Commensalibacter oyaizuii</name>
    <dbReference type="NCBI Taxonomy" id="3043873"/>
    <lineage>
        <taxon>Bacteria</taxon>
        <taxon>Pseudomonadati</taxon>
        <taxon>Pseudomonadota</taxon>
        <taxon>Alphaproteobacteria</taxon>
        <taxon>Acetobacterales</taxon>
        <taxon>Acetobacteraceae</taxon>
    </lineage>
</organism>
<dbReference type="SUPFAM" id="SSF81296">
    <property type="entry name" value="E set domains"/>
    <property type="match status" value="1"/>
</dbReference>
<keyword evidence="2" id="KW-0186">Copper</keyword>
<accession>A0ABT6Q1W2</accession>
<keyword evidence="1 3" id="KW-0732">Signal</keyword>
<evidence type="ECO:0000259" key="4">
    <source>
        <dbReference type="Pfam" id="PF04234"/>
    </source>
</evidence>
<dbReference type="RefSeq" id="WP_281448207.1">
    <property type="nucleotide sequence ID" value="NZ_JASBAO010000001.1"/>
</dbReference>
<dbReference type="Pfam" id="PF04234">
    <property type="entry name" value="CopC"/>
    <property type="match status" value="1"/>
</dbReference>
<dbReference type="InterPro" id="IPR014756">
    <property type="entry name" value="Ig_E-set"/>
</dbReference>
<feature type="chain" id="PRO_5047058493" evidence="3">
    <location>
        <begin position="24"/>
        <end position="119"/>
    </location>
</feature>
<evidence type="ECO:0000256" key="1">
    <source>
        <dbReference type="ARBA" id="ARBA00022729"/>
    </source>
</evidence>
<keyword evidence="6" id="KW-1185">Reference proteome</keyword>
<evidence type="ECO:0000313" key="5">
    <source>
        <dbReference type="EMBL" id="MDI2091102.1"/>
    </source>
</evidence>
<gene>
    <name evidence="5" type="ORF">QJV27_06935</name>
</gene>
<dbReference type="Proteomes" id="UP001431634">
    <property type="component" value="Unassembled WGS sequence"/>
</dbReference>
<reference evidence="5" key="1">
    <citation type="submission" date="2023-05" db="EMBL/GenBank/DDBJ databases">
        <title>Whole genome sequence of Commensalibacter sp.</title>
        <authorList>
            <person name="Charoenyingcharoen P."/>
            <person name="Yukphan P."/>
        </authorList>
    </citation>
    <scope>NUCLEOTIDE SEQUENCE</scope>
    <source>
        <strain evidence="5">TBRC 16381</strain>
    </source>
</reference>
<protein>
    <submittedName>
        <fullName evidence="5">Copper resistance protein CopC</fullName>
    </submittedName>
</protein>
<name>A0ABT6Q1W2_9PROT</name>
<evidence type="ECO:0000313" key="6">
    <source>
        <dbReference type="Proteomes" id="UP001431634"/>
    </source>
</evidence>
<feature type="signal peptide" evidence="3">
    <location>
        <begin position="1"/>
        <end position="23"/>
    </location>
</feature>